<feature type="region of interest" description="Disordered" evidence="1">
    <location>
        <begin position="1"/>
        <end position="25"/>
    </location>
</feature>
<protein>
    <submittedName>
        <fullName evidence="2">Uncharacterized protein</fullName>
    </submittedName>
</protein>
<dbReference type="AlphaFoldDB" id="C5EBD5"/>
<accession>C5EBD5</accession>
<organism evidence="2">
    <name type="scientific">Bifidobacterium longum subsp. infantis CCUG 52486</name>
    <dbReference type="NCBI Taxonomy" id="537937"/>
    <lineage>
        <taxon>Bacteria</taxon>
        <taxon>Bacillati</taxon>
        <taxon>Actinomycetota</taxon>
        <taxon>Actinomycetes</taxon>
        <taxon>Bifidobacteriales</taxon>
        <taxon>Bifidobacteriaceae</taxon>
        <taxon>Bifidobacterium</taxon>
    </lineage>
</organism>
<evidence type="ECO:0000256" key="1">
    <source>
        <dbReference type="SAM" id="MobiDB-lite"/>
    </source>
</evidence>
<dbReference type="EMBL" id="DS990240">
    <property type="protein sequence ID" value="EEQ55329.1"/>
    <property type="molecule type" value="Genomic_DNA"/>
</dbReference>
<name>C5EBD5_BIFLI</name>
<dbReference type="Proteomes" id="UP000005084">
    <property type="component" value="Unassembled WGS sequence"/>
</dbReference>
<gene>
    <name evidence="2" type="ORF">BLIG_01653</name>
</gene>
<reference evidence="2" key="1">
    <citation type="submission" date="2008-08" db="EMBL/GenBank/DDBJ databases">
        <title>Annotation of Bifidobacterium longum subsp. infantis CCUG 52486.</title>
        <authorList>
            <consortium name="The Broad Institute Genome Sequencing Platform"/>
            <person name="Gougoulias C."/>
            <person name="Tuohy K.M."/>
            <person name="Gibson G.R."/>
            <person name="Ward D."/>
            <person name="Mehta T."/>
            <person name="Young S."/>
            <person name="Jaffe D."/>
            <person name="Gnerre S."/>
            <person name="Berlin A."/>
            <person name="Heiman D."/>
            <person name="Hepburn T."/>
            <person name="Shea T."/>
            <person name="Sykes S."/>
            <person name="Alvarado L."/>
            <person name="Kodira C."/>
            <person name="Borodovsky M."/>
            <person name="Lander E."/>
            <person name="Galagan J."/>
            <person name="Nusbaum C."/>
            <person name="Birren B."/>
        </authorList>
    </citation>
    <scope>NUCLEOTIDE SEQUENCE [LARGE SCALE GENOMIC DNA]</scope>
    <source>
        <strain evidence="2">CCUG 52486</strain>
    </source>
</reference>
<dbReference type="HOGENOM" id="CLU_2749681_0_0_11"/>
<proteinExistence type="predicted"/>
<evidence type="ECO:0000313" key="2">
    <source>
        <dbReference type="EMBL" id="EEQ55329.1"/>
    </source>
</evidence>
<sequence>MIFQRFAGPGPRNDTNGKRRDRLRGCPGRPVVRHSLLWLSRVIAGAMVLRKSTLWIIPYPIVMPHRCGDA</sequence>